<evidence type="ECO:0000256" key="2">
    <source>
        <dbReference type="ARBA" id="ARBA00011475"/>
    </source>
</evidence>
<reference evidence="7" key="2">
    <citation type="submission" date="2021-09" db="EMBL/GenBank/DDBJ databases">
        <authorList>
            <person name="Gilroy R."/>
        </authorList>
    </citation>
    <scope>NUCLEOTIDE SEQUENCE</scope>
    <source>
        <strain evidence="7">ChiGjej2B2-19336</strain>
    </source>
</reference>
<proteinExistence type="inferred from homology"/>
<comment type="pathway">
    <text evidence="6">Amino-acid biosynthesis; L-arginine biosynthesis; L-ornithine and N-acetyl-L-glutamate from L-glutamate and N(2)-acetyl-L-ornithine (cyclic): step 1/1.</text>
</comment>
<keyword evidence="3 6" id="KW-0808">Transferase</keyword>
<gene>
    <name evidence="6 7" type="primary">argJ</name>
    <name evidence="7" type="ORF">K8W16_01450</name>
</gene>
<evidence type="ECO:0000256" key="6">
    <source>
        <dbReference type="HAMAP-Rule" id="MF_01106"/>
    </source>
</evidence>
<dbReference type="PANTHER" id="PTHR23100:SF0">
    <property type="entry name" value="ARGININE BIOSYNTHESIS BIFUNCTIONAL PROTEIN ARGJ, MITOCHONDRIAL"/>
    <property type="match status" value="1"/>
</dbReference>
<feature type="binding site" evidence="6">
    <location>
        <position position="402"/>
    </location>
    <ligand>
        <name>substrate</name>
    </ligand>
</feature>
<feature type="site" description="Involved in the stabilization of negative charge on the oxyanion by the formation of the oxyanion hole" evidence="6">
    <location>
        <position position="118"/>
    </location>
</feature>
<feature type="site" description="Cleavage; by autolysis" evidence="6">
    <location>
        <begin position="190"/>
        <end position="191"/>
    </location>
</feature>
<evidence type="ECO:0000256" key="5">
    <source>
        <dbReference type="ARBA" id="ARBA00023315"/>
    </source>
</evidence>
<organism evidence="7 8">
    <name type="scientific">Mailhella massiliensis</name>
    <dbReference type="NCBI Taxonomy" id="1903261"/>
    <lineage>
        <taxon>Bacteria</taxon>
        <taxon>Pseudomonadati</taxon>
        <taxon>Thermodesulfobacteriota</taxon>
        <taxon>Desulfovibrionia</taxon>
        <taxon>Desulfovibrionales</taxon>
        <taxon>Desulfovibrionaceae</taxon>
        <taxon>Mailhella</taxon>
    </lineage>
</organism>
<feature type="binding site" evidence="6">
    <location>
        <position position="274"/>
    </location>
    <ligand>
        <name>substrate</name>
    </ligand>
</feature>
<feature type="site" description="Involved in the stabilization of negative charge on the oxyanion by the formation of the oxyanion hole" evidence="6">
    <location>
        <position position="117"/>
    </location>
</feature>
<dbReference type="NCBIfam" id="NF003802">
    <property type="entry name" value="PRK05388.1"/>
    <property type="match status" value="1"/>
</dbReference>
<name>A0A921AV49_9BACT</name>
<dbReference type="Pfam" id="PF01960">
    <property type="entry name" value="ArgJ"/>
    <property type="match status" value="1"/>
</dbReference>
<keyword evidence="6" id="KW-0511">Multifunctional enzyme</keyword>
<evidence type="ECO:0000256" key="4">
    <source>
        <dbReference type="ARBA" id="ARBA00022813"/>
    </source>
</evidence>
<dbReference type="GO" id="GO:0006526">
    <property type="term" value="P:L-arginine biosynthetic process"/>
    <property type="evidence" value="ECO:0007669"/>
    <property type="project" value="UniProtKB-UniRule"/>
</dbReference>
<dbReference type="EC" id="2.3.1.1" evidence="6"/>
<evidence type="ECO:0000313" key="8">
    <source>
        <dbReference type="Proteomes" id="UP000698963"/>
    </source>
</evidence>
<dbReference type="HAMAP" id="MF_01106">
    <property type="entry name" value="ArgJ"/>
    <property type="match status" value="1"/>
</dbReference>
<dbReference type="InterPro" id="IPR042195">
    <property type="entry name" value="ArgJ_beta_C"/>
</dbReference>
<keyword evidence="6" id="KW-0028">Amino-acid biosynthesis</keyword>
<protein>
    <recommendedName>
        <fullName evidence="6">Arginine biosynthesis bifunctional protein ArgJ</fullName>
    </recommendedName>
    <domain>
        <recommendedName>
            <fullName evidence="6">Glutamate N-acetyltransferase</fullName>
            <ecNumber evidence="6">2.3.1.35</ecNumber>
        </recommendedName>
        <alternativeName>
            <fullName evidence="6">Ornithine acetyltransferase</fullName>
            <shortName evidence="6">OATase</shortName>
        </alternativeName>
        <alternativeName>
            <fullName evidence="6">Ornithine transacetylase</fullName>
        </alternativeName>
    </domain>
    <domain>
        <recommendedName>
            <fullName evidence="6">Amino-acid acetyltransferase</fullName>
            <ecNumber evidence="6">2.3.1.1</ecNumber>
        </recommendedName>
        <alternativeName>
            <fullName evidence="6">N-acetylglutamate synthase</fullName>
            <shortName evidence="6">AGSase</shortName>
        </alternativeName>
    </domain>
    <component>
        <recommendedName>
            <fullName evidence="6">Arginine biosynthesis bifunctional protein ArgJ alpha chain</fullName>
        </recommendedName>
    </component>
    <component>
        <recommendedName>
            <fullName evidence="6">Arginine biosynthesis bifunctional protein ArgJ beta chain</fullName>
        </recommendedName>
    </component>
</protein>
<dbReference type="GO" id="GO:0004042">
    <property type="term" value="F:L-glutamate N-acetyltransferase activity"/>
    <property type="evidence" value="ECO:0007669"/>
    <property type="project" value="UniProtKB-UniRule"/>
</dbReference>
<dbReference type="GO" id="GO:0006592">
    <property type="term" value="P:ornithine biosynthetic process"/>
    <property type="evidence" value="ECO:0007669"/>
    <property type="project" value="TreeGrafter"/>
</dbReference>
<sequence length="402" mass="42188">MSHIPQGFRLGAANADFRGKHLERNDLSLVFSDIPATAAGVFTTNLFRAAPVLVSEEHIASSGEAGVRGVLFNSGQANACTGEQGRENCLRTLDMVSEELGKAGEKVSPESLLPASTGVIGAQMPMDKWAAAVPALVASLGHVDLEGLARAMMTTDAFPKMADRSLTLKGGTVLLAGVAKGAGMICPNMATMLSLVMCDAKVEPSAWRAMFRRAADATFNRVSVDGDTSTNDSLYGLANGASGVAVEPEEIPLLEASLTEVLGELAYMLVKDGEGATKVMHIHVTGASCDADAEKVARTIGHSQLVKTAMFGRDPNWGRIVAAAGRAGVAFDPMALRVTLCGVELFRDGRPTDLDFDALLEEPLKAVDLPLEVSLGNGPGESRLLASDLSHGYVSLNSDYRS</sequence>
<comment type="similarity">
    <text evidence="1 6">Belongs to the ArgJ family.</text>
</comment>
<comment type="caution">
    <text evidence="7">The sequence shown here is derived from an EMBL/GenBank/DDBJ whole genome shotgun (WGS) entry which is preliminary data.</text>
</comment>
<comment type="catalytic activity">
    <reaction evidence="6">
        <text>L-glutamate + acetyl-CoA = N-acetyl-L-glutamate + CoA + H(+)</text>
        <dbReference type="Rhea" id="RHEA:24292"/>
        <dbReference type="ChEBI" id="CHEBI:15378"/>
        <dbReference type="ChEBI" id="CHEBI:29985"/>
        <dbReference type="ChEBI" id="CHEBI:44337"/>
        <dbReference type="ChEBI" id="CHEBI:57287"/>
        <dbReference type="ChEBI" id="CHEBI:57288"/>
        <dbReference type="EC" id="2.3.1.1"/>
    </reaction>
</comment>
<reference evidence="7" key="1">
    <citation type="journal article" date="2021" name="PeerJ">
        <title>Extensive microbial diversity within the chicken gut microbiome revealed by metagenomics and culture.</title>
        <authorList>
            <person name="Gilroy R."/>
            <person name="Ravi A."/>
            <person name="Getino M."/>
            <person name="Pursley I."/>
            <person name="Horton D.L."/>
            <person name="Alikhan N.F."/>
            <person name="Baker D."/>
            <person name="Gharbi K."/>
            <person name="Hall N."/>
            <person name="Watson M."/>
            <person name="Adriaenssens E.M."/>
            <person name="Foster-Nyarko E."/>
            <person name="Jarju S."/>
            <person name="Secka A."/>
            <person name="Antonio M."/>
            <person name="Oren A."/>
            <person name="Chaudhuri R.R."/>
            <person name="La Ragione R."/>
            <person name="Hildebrand F."/>
            <person name="Pallen M.J."/>
        </authorList>
    </citation>
    <scope>NUCLEOTIDE SEQUENCE</scope>
    <source>
        <strain evidence="7">ChiGjej2B2-19336</strain>
    </source>
</reference>
<dbReference type="InterPro" id="IPR016117">
    <property type="entry name" value="ArgJ-like_dom_sf"/>
</dbReference>
<dbReference type="InterPro" id="IPR002813">
    <property type="entry name" value="Arg_biosynth_ArgJ"/>
</dbReference>
<feature type="binding site" evidence="6">
    <location>
        <position position="180"/>
    </location>
    <ligand>
        <name>substrate</name>
    </ligand>
</feature>
<dbReference type="AlphaFoldDB" id="A0A921AV49"/>
<comment type="pathway">
    <text evidence="6">Amino-acid biosynthesis; L-arginine biosynthesis; N(2)-acetyl-L-ornithine from L-glutamate: step 1/4.</text>
</comment>
<feature type="binding site" evidence="6">
    <location>
        <position position="191"/>
    </location>
    <ligand>
        <name>substrate</name>
    </ligand>
</feature>
<dbReference type="CDD" id="cd02152">
    <property type="entry name" value="OAT"/>
    <property type="match status" value="1"/>
</dbReference>
<dbReference type="Proteomes" id="UP000698963">
    <property type="component" value="Unassembled WGS sequence"/>
</dbReference>
<dbReference type="RefSeq" id="WP_304120521.1">
    <property type="nucleotide sequence ID" value="NZ_DYZA01000028.1"/>
</dbReference>
<keyword evidence="6" id="KW-0963">Cytoplasm</keyword>
<dbReference type="PANTHER" id="PTHR23100">
    <property type="entry name" value="ARGININE BIOSYNTHESIS BIFUNCTIONAL PROTEIN ARGJ"/>
    <property type="match status" value="1"/>
</dbReference>
<accession>A0A921AV49</accession>
<dbReference type="SUPFAM" id="SSF56266">
    <property type="entry name" value="DmpA/ArgJ-like"/>
    <property type="match status" value="1"/>
</dbReference>
<comment type="function">
    <text evidence="6">Catalyzes two activities which are involved in the cyclic version of arginine biosynthesis: the synthesis of N-acetylglutamate from glutamate and acetyl-CoA as the acetyl donor, and of ornithine by transacetylation between N(2)-acetylornithine and glutamate.</text>
</comment>
<feature type="binding site" evidence="6">
    <location>
        <position position="397"/>
    </location>
    <ligand>
        <name>substrate</name>
    </ligand>
</feature>
<feature type="chain" id="PRO_5038180008" description="Arginine biosynthesis bifunctional protein ArgJ alpha chain" evidence="6">
    <location>
        <begin position="1"/>
        <end position="190"/>
    </location>
</feature>
<comment type="subcellular location">
    <subcellularLocation>
        <location evidence="6">Cytoplasm</location>
    </subcellularLocation>
</comment>
<keyword evidence="6" id="KW-0055">Arginine biosynthesis</keyword>
<feature type="binding site" evidence="6">
    <location>
        <position position="154"/>
    </location>
    <ligand>
        <name>substrate</name>
    </ligand>
</feature>
<dbReference type="GO" id="GO:0004358">
    <property type="term" value="F:L-glutamate N-acetyltransferase activity, acting on acetyl-L-ornithine as donor"/>
    <property type="evidence" value="ECO:0007669"/>
    <property type="project" value="UniProtKB-UniRule"/>
</dbReference>
<dbReference type="EMBL" id="DYZA01000028">
    <property type="protein sequence ID" value="HJD96298.1"/>
    <property type="molecule type" value="Genomic_DNA"/>
</dbReference>
<evidence type="ECO:0000256" key="1">
    <source>
        <dbReference type="ARBA" id="ARBA00006774"/>
    </source>
</evidence>
<dbReference type="GO" id="GO:0005737">
    <property type="term" value="C:cytoplasm"/>
    <property type="evidence" value="ECO:0007669"/>
    <property type="project" value="UniProtKB-SubCell"/>
</dbReference>
<evidence type="ECO:0000313" key="7">
    <source>
        <dbReference type="EMBL" id="HJD96298.1"/>
    </source>
</evidence>
<comment type="catalytic activity">
    <reaction evidence="6">
        <text>N(2)-acetyl-L-ornithine + L-glutamate = N-acetyl-L-glutamate + L-ornithine</text>
        <dbReference type="Rhea" id="RHEA:15349"/>
        <dbReference type="ChEBI" id="CHEBI:29985"/>
        <dbReference type="ChEBI" id="CHEBI:44337"/>
        <dbReference type="ChEBI" id="CHEBI:46911"/>
        <dbReference type="ChEBI" id="CHEBI:57805"/>
        <dbReference type="EC" id="2.3.1.35"/>
    </reaction>
</comment>
<comment type="subunit">
    <text evidence="2 6">Heterotetramer of two alpha and two beta chains.</text>
</comment>
<keyword evidence="4 6" id="KW-0068">Autocatalytic cleavage</keyword>
<evidence type="ECO:0000256" key="3">
    <source>
        <dbReference type="ARBA" id="ARBA00022679"/>
    </source>
</evidence>
<feature type="chain" id="PRO_5038180007" description="Arginine biosynthesis bifunctional protein ArgJ beta chain" evidence="6">
    <location>
        <begin position="191"/>
        <end position="402"/>
    </location>
</feature>
<dbReference type="Gene3D" id="3.60.70.12">
    <property type="entry name" value="L-amino peptidase D-ALA esterase/amidase"/>
    <property type="match status" value="1"/>
</dbReference>
<feature type="active site" description="Nucleophile" evidence="6">
    <location>
        <position position="191"/>
    </location>
</feature>
<dbReference type="EC" id="2.3.1.35" evidence="6"/>
<dbReference type="Gene3D" id="3.10.20.340">
    <property type="entry name" value="ArgJ beta chain, C-terminal domain"/>
    <property type="match status" value="1"/>
</dbReference>
<keyword evidence="5 6" id="KW-0012">Acyltransferase</keyword>
<dbReference type="NCBIfam" id="TIGR00120">
    <property type="entry name" value="ArgJ"/>
    <property type="match status" value="1"/>
</dbReference>